<organism evidence="1 2">
    <name type="scientific">Ditylenchus dipsaci</name>
    <dbReference type="NCBI Taxonomy" id="166011"/>
    <lineage>
        <taxon>Eukaryota</taxon>
        <taxon>Metazoa</taxon>
        <taxon>Ecdysozoa</taxon>
        <taxon>Nematoda</taxon>
        <taxon>Chromadorea</taxon>
        <taxon>Rhabditida</taxon>
        <taxon>Tylenchina</taxon>
        <taxon>Tylenchomorpha</taxon>
        <taxon>Sphaerularioidea</taxon>
        <taxon>Anguinidae</taxon>
        <taxon>Anguininae</taxon>
        <taxon>Ditylenchus</taxon>
    </lineage>
</organism>
<name>A0A915DG19_9BILA</name>
<accession>A0A915DG19</accession>
<sequence length="140" mass="15496">ADHSWLCGGEGNETAEIQDHTADVLVGGAENRSLTAMAGAELKDLLSLAKKTNLPLLKILQNKRIKTKFRWNCFFRPKMKAVKFVENGNEVGINVHGVQLHNDASIARFYARNAPLKQSDTLLGKNAFEQAQIEVCCRTS</sequence>
<dbReference type="AlphaFoldDB" id="A0A915DG19"/>
<dbReference type="WBParaSite" id="jg19154">
    <property type="protein sequence ID" value="jg19154"/>
    <property type="gene ID" value="jg19154"/>
</dbReference>
<protein>
    <submittedName>
        <fullName evidence="2">Uncharacterized protein</fullName>
    </submittedName>
</protein>
<proteinExistence type="predicted"/>
<dbReference type="Proteomes" id="UP000887574">
    <property type="component" value="Unplaced"/>
</dbReference>
<evidence type="ECO:0000313" key="2">
    <source>
        <dbReference type="WBParaSite" id="jg19154"/>
    </source>
</evidence>
<reference evidence="2" key="1">
    <citation type="submission" date="2022-11" db="UniProtKB">
        <authorList>
            <consortium name="WormBaseParasite"/>
        </authorList>
    </citation>
    <scope>IDENTIFICATION</scope>
</reference>
<evidence type="ECO:0000313" key="1">
    <source>
        <dbReference type="Proteomes" id="UP000887574"/>
    </source>
</evidence>
<keyword evidence="1" id="KW-1185">Reference proteome</keyword>